<keyword evidence="2" id="KW-1185">Reference proteome</keyword>
<reference evidence="1" key="1">
    <citation type="journal article" date="2022" name="Plant J.">
        <title>Strategies of tolerance reflected in two North American maple genomes.</title>
        <authorList>
            <person name="McEvoy S.L."/>
            <person name="Sezen U.U."/>
            <person name="Trouern-Trend A."/>
            <person name="McMahon S.M."/>
            <person name="Schaberg P.G."/>
            <person name="Yang J."/>
            <person name="Wegrzyn J.L."/>
            <person name="Swenson N.G."/>
        </authorList>
    </citation>
    <scope>NUCLEOTIDE SEQUENCE</scope>
    <source>
        <strain evidence="1">91603</strain>
    </source>
</reference>
<dbReference type="AlphaFoldDB" id="A0AAD5NJZ6"/>
<dbReference type="Proteomes" id="UP001064489">
    <property type="component" value="Chromosome 10"/>
</dbReference>
<organism evidence="1 2">
    <name type="scientific">Acer negundo</name>
    <name type="common">Box elder</name>
    <dbReference type="NCBI Taxonomy" id="4023"/>
    <lineage>
        <taxon>Eukaryota</taxon>
        <taxon>Viridiplantae</taxon>
        <taxon>Streptophyta</taxon>
        <taxon>Embryophyta</taxon>
        <taxon>Tracheophyta</taxon>
        <taxon>Spermatophyta</taxon>
        <taxon>Magnoliopsida</taxon>
        <taxon>eudicotyledons</taxon>
        <taxon>Gunneridae</taxon>
        <taxon>Pentapetalae</taxon>
        <taxon>rosids</taxon>
        <taxon>malvids</taxon>
        <taxon>Sapindales</taxon>
        <taxon>Sapindaceae</taxon>
        <taxon>Hippocastanoideae</taxon>
        <taxon>Acereae</taxon>
        <taxon>Acer</taxon>
    </lineage>
</organism>
<comment type="caution">
    <text evidence="1">The sequence shown here is derived from an EMBL/GenBank/DDBJ whole genome shotgun (WGS) entry which is preliminary data.</text>
</comment>
<evidence type="ECO:0000313" key="2">
    <source>
        <dbReference type="Proteomes" id="UP001064489"/>
    </source>
</evidence>
<name>A0AAD5NJZ6_ACENE</name>
<sequence length="165" mass="18715">MGNNYSFVLDIPSFTAVESNHLWLTFVSRVMFTSRLSIDDVSVSGSTYISAWFGYKSEVIKCGIRLVYKQDIEDFQELPAAESSTFHQNRNCSLAEDFSGCSSQSEPEFIKNIAADSLKPSFSEVPEDLFRDVIELIFDKIRSAFSTDEEPGSEEEDLFRDVMKN</sequence>
<proteinExistence type="predicted"/>
<dbReference type="EMBL" id="JAJSOW010000105">
    <property type="protein sequence ID" value="KAI9165271.1"/>
    <property type="molecule type" value="Genomic_DNA"/>
</dbReference>
<evidence type="ECO:0000313" key="1">
    <source>
        <dbReference type="EMBL" id="KAI9165271.1"/>
    </source>
</evidence>
<protein>
    <submittedName>
        <fullName evidence="1">Uncharacterized protein</fullName>
    </submittedName>
</protein>
<accession>A0AAD5NJZ6</accession>
<gene>
    <name evidence="1" type="ORF">LWI28_010809</name>
</gene>
<reference evidence="1" key="2">
    <citation type="submission" date="2023-02" db="EMBL/GenBank/DDBJ databases">
        <authorList>
            <person name="Swenson N.G."/>
            <person name="Wegrzyn J.L."/>
            <person name="Mcevoy S.L."/>
        </authorList>
    </citation>
    <scope>NUCLEOTIDE SEQUENCE</scope>
    <source>
        <strain evidence="1">91603</strain>
        <tissue evidence="1">Leaf</tissue>
    </source>
</reference>